<dbReference type="GO" id="GO:0047360">
    <property type="term" value="F:undecaprenyl-phosphate galactose phosphotransferase activity"/>
    <property type="evidence" value="ECO:0007669"/>
    <property type="project" value="UniProtKB-EC"/>
</dbReference>
<dbReference type="Pfam" id="PF02397">
    <property type="entry name" value="Bac_transf"/>
    <property type="match status" value="1"/>
</dbReference>
<dbReference type="PANTHER" id="PTHR30576">
    <property type="entry name" value="COLANIC BIOSYNTHESIS UDP-GLUCOSE LIPID CARRIER TRANSFERASE"/>
    <property type="match status" value="1"/>
</dbReference>
<evidence type="ECO:0000256" key="8">
    <source>
        <dbReference type="ARBA" id="ARBA00023136"/>
    </source>
</evidence>
<evidence type="ECO:0000256" key="9">
    <source>
        <dbReference type="SAM" id="Phobius"/>
    </source>
</evidence>
<comment type="similarity">
    <text evidence="3">Belongs to the bacterial sugar transferase family.</text>
</comment>
<dbReference type="AlphaFoldDB" id="C4FIR1"/>
<dbReference type="InterPro" id="IPR036291">
    <property type="entry name" value="NAD(P)-bd_dom_sf"/>
</dbReference>
<dbReference type="InterPro" id="IPR003362">
    <property type="entry name" value="Bact_transf"/>
</dbReference>
<evidence type="ECO:0000259" key="10">
    <source>
        <dbReference type="Pfam" id="PF02397"/>
    </source>
</evidence>
<dbReference type="Gene3D" id="3.40.50.720">
    <property type="entry name" value="NAD(P)-binding Rossmann-like Domain"/>
    <property type="match status" value="1"/>
</dbReference>
<proteinExistence type="inferred from homology"/>
<evidence type="ECO:0000256" key="6">
    <source>
        <dbReference type="ARBA" id="ARBA00022692"/>
    </source>
</evidence>
<reference evidence="11 12" key="1">
    <citation type="submission" date="2009-04" db="EMBL/GenBank/DDBJ databases">
        <authorList>
            <person name="Reysenbach A.-L."/>
            <person name="Heidelberg J.F."/>
            <person name="Nelson W.C."/>
        </authorList>
    </citation>
    <scope>NUCLEOTIDE SEQUENCE [LARGE SCALE GENOMIC DNA]</scope>
    <source>
        <strain evidence="11 12">SS-5</strain>
    </source>
</reference>
<dbReference type="EMBL" id="ABZS01000030">
    <property type="protein sequence ID" value="EEP61027.1"/>
    <property type="molecule type" value="Genomic_DNA"/>
</dbReference>
<feature type="transmembrane region" description="Helical" evidence="9">
    <location>
        <begin position="272"/>
        <end position="296"/>
    </location>
</feature>
<feature type="transmembrane region" description="Helical" evidence="9">
    <location>
        <begin position="103"/>
        <end position="123"/>
    </location>
</feature>
<evidence type="ECO:0000313" key="12">
    <source>
        <dbReference type="Proteomes" id="UP000005540"/>
    </source>
</evidence>
<dbReference type="GO" id="GO:0005886">
    <property type="term" value="C:plasma membrane"/>
    <property type="evidence" value="ECO:0007669"/>
    <property type="project" value="UniProtKB-SubCell"/>
</dbReference>
<evidence type="ECO:0000256" key="2">
    <source>
        <dbReference type="ARBA" id="ARBA00004236"/>
    </source>
</evidence>
<dbReference type="EC" id="2.7.8.6" evidence="11"/>
<comment type="subcellular location">
    <subcellularLocation>
        <location evidence="2">Cell membrane</location>
    </subcellularLocation>
    <subcellularLocation>
        <location evidence="1">Membrane</location>
        <topology evidence="1">Multi-pass membrane protein</topology>
    </subcellularLocation>
</comment>
<keyword evidence="4" id="KW-1003">Cell membrane</keyword>
<keyword evidence="6 9" id="KW-0812">Transmembrane</keyword>
<dbReference type="RefSeq" id="WP_007546023.1">
    <property type="nucleotide sequence ID" value="NZ_ABZS01000030.1"/>
</dbReference>
<keyword evidence="7 9" id="KW-1133">Transmembrane helix</keyword>
<dbReference type="InterPro" id="IPR017472">
    <property type="entry name" value="Undecaprenyl-P_galact_Ptfrase"/>
</dbReference>
<dbReference type="SUPFAM" id="SSF51735">
    <property type="entry name" value="NAD(P)-binding Rossmann-fold domains"/>
    <property type="match status" value="1"/>
</dbReference>
<feature type="non-terminal residue" evidence="11">
    <location>
        <position position="1"/>
    </location>
</feature>
<keyword evidence="8 9" id="KW-0472">Membrane</keyword>
<dbReference type="InterPro" id="IPR017475">
    <property type="entry name" value="EPS_sugar_tfrase"/>
</dbReference>
<feature type="transmembrane region" description="Helical" evidence="9">
    <location>
        <begin position="44"/>
        <end position="63"/>
    </location>
</feature>
<comment type="caution">
    <text evidence="11">The sequence shown here is derived from an EMBL/GenBank/DDBJ whole genome shotgun (WGS) entry which is preliminary data.</text>
</comment>
<accession>C4FIR1</accession>
<sequence length="468" mass="55053">KILKIVLLLVFDLSAYYLSLYLAFLTRKFLSVSILKDIDYNYTFGYLLSFWWISIIFLFFLWYEKLYTKNYPFWDEIKQIIKAISFSIIFIFFILSLTKQAHLVSRLTIIILYFYSIILFPLFRHFGKKFLFGFYRNPILIIGAGETGKSVAKSIIEDPHLDFDIKGFLDDNKEGYIEINNKKYPILGKISNVEILNEIDTVIIAIPSLNSNNLNDLINKIHRHTKNVFTVPVLNDIGLLNSEIYNLFNEKMFLLKIENHLESSINQAIKRVFDLTLSVLMLPILLPTILIIGVLIKLDSRGPIFYTQERVGKNGKKFKVIKFRSMYTNADELLKEFLEKNPELRQEYEIFRKLKNDPRVTKIGRFLRKTSLDELPQIFNVLKGEMSLVGPRPVTTEEIDKYYKDYAIYYYEVLPGITGLWQISGRSDTSYDERVELDVWYVKNWNLWLDIVILIKTIKVVLKREGAY</sequence>
<keyword evidence="12" id="KW-1185">Reference proteome</keyword>
<organism evidence="11 12">
    <name type="scientific">Sulfurihydrogenibium yellowstonense SS-5</name>
    <dbReference type="NCBI Taxonomy" id="432331"/>
    <lineage>
        <taxon>Bacteria</taxon>
        <taxon>Pseudomonadati</taxon>
        <taxon>Aquificota</taxon>
        <taxon>Aquificia</taxon>
        <taxon>Aquificales</taxon>
        <taxon>Hydrogenothermaceae</taxon>
        <taxon>Sulfurihydrogenibium</taxon>
    </lineage>
</organism>
<gene>
    <name evidence="11" type="ORF">SULYE_0451</name>
</gene>
<dbReference type="Pfam" id="PF13727">
    <property type="entry name" value="CoA_binding_3"/>
    <property type="match status" value="1"/>
</dbReference>
<evidence type="ECO:0000313" key="11">
    <source>
        <dbReference type="EMBL" id="EEP61027.1"/>
    </source>
</evidence>
<dbReference type="NCBIfam" id="TIGR03022">
    <property type="entry name" value="WbaP_sugtrans"/>
    <property type="match status" value="1"/>
</dbReference>
<evidence type="ECO:0000256" key="7">
    <source>
        <dbReference type="ARBA" id="ARBA00022989"/>
    </source>
</evidence>
<dbReference type="NCBIfam" id="TIGR03025">
    <property type="entry name" value="EPS_sugtrans"/>
    <property type="match status" value="1"/>
</dbReference>
<evidence type="ECO:0000256" key="3">
    <source>
        <dbReference type="ARBA" id="ARBA00006464"/>
    </source>
</evidence>
<dbReference type="Proteomes" id="UP000005540">
    <property type="component" value="Unassembled WGS sequence"/>
</dbReference>
<feature type="domain" description="Bacterial sugar transferase" evidence="10">
    <location>
        <begin position="270"/>
        <end position="463"/>
    </location>
</feature>
<evidence type="ECO:0000256" key="5">
    <source>
        <dbReference type="ARBA" id="ARBA00022679"/>
    </source>
</evidence>
<feature type="transmembrane region" description="Helical" evidence="9">
    <location>
        <begin position="5"/>
        <end position="24"/>
    </location>
</feature>
<evidence type="ECO:0000256" key="4">
    <source>
        <dbReference type="ARBA" id="ARBA00022475"/>
    </source>
</evidence>
<feature type="transmembrane region" description="Helical" evidence="9">
    <location>
        <begin position="79"/>
        <end position="97"/>
    </location>
</feature>
<evidence type="ECO:0000256" key="1">
    <source>
        <dbReference type="ARBA" id="ARBA00004141"/>
    </source>
</evidence>
<dbReference type="GO" id="GO:0000271">
    <property type="term" value="P:polysaccharide biosynthetic process"/>
    <property type="evidence" value="ECO:0007669"/>
    <property type="project" value="InterPro"/>
</dbReference>
<name>C4FIR1_9AQUI</name>
<protein>
    <submittedName>
        <fullName evidence="11">Undecaprenyl-phosphate galactosephosphotransferase</fullName>
        <ecNumber evidence="11">2.7.8.6</ecNumber>
    </submittedName>
</protein>
<keyword evidence="5 11" id="KW-0808">Transferase</keyword>
<dbReference type="PANTHER" id="PTHR30576:SF4">
    <property type="entry name" value="UNDECAPRENYL-PHOSPHATE GALACTOSE PHOSPHOTRANSFERASE"/>
    <property type="match status" value="1"/>
</dbReference>